<evidence type="ECO:0000259" key="2">
    <source>
        <dbReference type="Pfam" id="PF01979"/>
    </source>
</evidence>
<dbReference type="PANTHER" id="PTHR43794:SF11">
    <property type="entry name" value="AMIDOHYDROLASE-RELATED DOMAIN-CONTAINING PROTEIN"/>
    <property type="match status" value="1"/>
</dbReference>
<reference evidence="3 4" key="1">
    <citation type="journal article" date="2019" name="Int. J. Syst. Evol. Microbiol.">
        <title>The Global Catalogue of Microorganisms (GCM) 10K type strain sequencing project: providing services to taxonomists for standard genome sequencing and annotation.</title>
        <authorList>
            <consortium name="The Broad Institute Genomics Platform"/>
            <consortium name="The Broad Institute Genome Sequencing Center for Infectious Disease"/>
            <person name="Wu L."/>
            <person name="Ma J."/>
        </authorList>
    </citation>
    <scope>NUCLEOTIDE SEQUENCE [LARGE SCALE GENOMIC DNA]</scope>
    <source>
        <strain evidence="3 4">JCM 11136</strain>
    </source>
</reference>
<name>A0ABN1NYW7_9ACTN</name>
<keyword evidence="1" id="KW-0378">Hydrolase</keyword>
<dbReference type="SUPFAM" id="SSF51338">
    <property type="entry name" value="Composite domain of metallo-dependent hydrolases"/>
    <property type="match status" value="1"/>
</dbReference>
<dbReference type="InterPro" id="IPR011059">
    <property type="entry name" value="Metal-dep_hydrolase_composite"/>
</dbReference>
<comment type="caution">
    <text evidence="3">The sequence shown here is derived from an EMBL/GenBank/DDBJ whole genome shotgun (WGS) entry which is preliminary data.</text>
</comment>
<dbReference type="Gene3D" id="3.20.20.140">
    <property type="entry name" value="Metal-dependent hydrolases"/>
    <property type="match status" value="1"/>
</dbReference>
<gene>
    <name evidence="3" type="ORF">GCM10009560_16630</name>
</gene>
<sequence>MRILIKNGTVIDTSPSVTVSERTDVLIDGERIEAVGPRLSSDDCAEVVDATGMLVLPGFVDSHRHTWQASYRAIVADDDLETYFRVVLGELAPAVTPEAARAANLAGARECLDSGVTTLLDWTHLTRTPEHTDALVEALQASGIRAVLGYCPTPEDTDARRARDAHVGGLLTMAIAALGPEIVGEEQALAEWRLARELDLPVSVHLGITSAERTRSTMEFLQANGLFDRPITHIHAIHYSDDDFKRVADTGGSVSVSPAGEQILGMGHPPTGRAAAAGAPVSFSADTVTCGPGDMFSLMRAAYALERGRGNGAFTTRDVLRMATIDGARTVGLGDVTGSLTPGKQADLILLRTDTPGMSGLQDPVGGVVLNADTSTVDTVLVAGRFRKREGRLL</sequence>
<feature type="domain" description="Amidohydrolase-related" evidence="2">
    <location>
        <begin position="54"/>
        <end position="385"/>
    </location>
</feature>
<accession>A0ABN1NYW7</accession>
<dbReference type="EMBL" id="BAAAHQ010000007">
    <property type="protein sequence ID" value="GAA0919195.1"/>
    <property type="molecule type" value="Genomic_DNA"/>
</dbReference>
<protein>
    <submittedName>
        <fullName evidence="3">Amidohydrolase family protein</fullName>
    </submittedName>
</protein>
<dbReference type="PANTHER" id="PTHR43794">
    <property type="entry name" value="AMINOHYDROLASE SSNA-RELATED"/>
    <property type="match status" value="1"/>
</dbReference>
<evidence type="ECO:0000313" key="4">
    <source>
        <dbReference type="Proteomes" id="UP001501578"/>
    </source>
</evidence>
<dbReference type="Gene3D" id="2.30.40.10">
    <property type="entry name" value="Urease, subunit C, domain 1"/>
    <property type="match status" value="1"/>
</dbReference>
<dbReference type="RefSeq" id="WP_343949129.1">
    <property type="nucleotide sequence ID" value="NZ_BAAAHQ010000007.1"/>
</dbReference>
<evidence type="ECO:0000313" key="3">
    <source>
        <dbReference type="EMBL" id="GAA0919195.1"/>
    </source>
</evidence>
<keyword evidence="4" id="KW-1185">Reference proteome</keyword>
<evidence type="ECO:0000256" key="1">
    <source>
        <dbReference type="ARBA" id="ARBA00022801"/>
    </source>
</evidence>
<proteinExistence type="predicted"/>
<dbReference type="InterPro" id="IPR032466">
    <property type="entry name" value="Metal_Hydrolase"/>
</dbReference>
<dbReference type="SUPFAM" id="SSF51556">
    <property type="entry name" value="Metallo-dependent hydrolases"/>
    <property type="match status" value="1"/>
</dbReference>
<dbReference type="Proteomes" id="UP001501578">
    <property type="component" value="Unassembled WGS sequence"/>
</dbReference>
<dbReference type="InterPro" id="IPR006680">
    <property type="entry name" value="Amidohydro-rel"/>
</dbReference>
<dbReference type="InterPro" id="IPR050287">
    <property type="entry name" value="MTA/SAH_deaminase"/>
</dbReference>
<dbReference type="NCBIfam" id="NF006056">
    <property type="entry name" value="PRK08204.1"/>
    <property type="match status" value="1"/>
</dbReference>
<dbReference type="Pfam" id="PF01979">
    <property type="entry name" value="Amidohydro_1"/>
    <property type="match status" value="1"/>
</dbReference>
<organism evidence="3 4">
    <name type="scientific">Nonomuraea longicatena</name>
    <dbReference type="NCBI Taxonomy" id="83682"/>
    <lineage>
        <taxon>Bacteria</taxon>
        <taxon>Bacillati</taxon>
        <taxon>Actinomycetota</taxon>
        <taxon>Actinomycetes</taxon>
        <taxon>Streptosporangiales</taxon>
        <taxon>Streptosporangiaceae</taxon>
        <taxon>Nonomuraea</taxon>
    </lineage>
</organism>